<dbReference type="PANTHER" id="PTHR43479">
    <property type="entry name" value="ACREF/ENVCD OPERON REPRESSOR-RELATED"/>
    <property type="match status" value="1"/>
</dbReference>
<evidence type="ECO:0000256" key="2">
    <source>
        <dbReference type="PROSITE-ProRule" id="PRU00335"/>
    </source>
</evidence>
<protein>
    <submittedName>
        <fullName evidence="4">TetR/AcrR family transcriptional regulator</fullName>
    </submittedName>
</protein>
<dbReference type="Proteomes" id="UP001203423">
    <property type="component" value="Unassembled WGS sequence"/>
</dbReference>
<sequence>MKTRDKIVQASLELFNKHGERNISTNHISAHLNMSPGNLYYHFRNKEDIIRSIFTLYESDIIKDFKPYLTQEVNSELLLNYFDTLFNILWNYRFLYNNLADILSRDEVLKVRYRQTQEQVLSRSNYIIAQLKDDGVLIIDESEIAPLADTLKLMTSFWVSYKLTQSKSPIGSISKASLYEGVLRVLLILKTYAAPNSITTFDKLKEHYQEQVTSSIQPEDEIKE</sequence>
<accession>A0ABT0L9Q2</accession>
<dbReference type="Pfam" id="PF13972">
    <property type="entry name" value="TetR"/>
    <property type="match status" value="1"/>
</dbReference>
<dbReference type="SUPFAM" id="SSF46689">
    <property type="entry name" value="Homeodomain-like"/>
    <property type="match status" value="1"/>
</dbReference>
<proteinExistence type="predicted"/>
<dbReference type="PRINTS" id="PR00455">
    <property type="entry name" value="HTHTETR"/>
</dbReference>
<dbReference type="InterPro" id="IPR050624">
    <property type="entry name" value="HTH-type_Tx_Regulator"/>
</dbReference>
<name>A0ABT0L9Q2_9GAMM</name>
<dbReference type="InterPro" id="IPR009057">
    <property type="entry name" value="Homeodomain-like_sf"/>
</dbReference>
<evidence type="ECO:0000259" key="3">
    <source>
        <dbReference type="PROSITE" id="PS50977"/>
    </source>
</evidence>
<comment type="caution">
    <text evidence="4">The sequence shown here is derived from an EMBL/GenBank/DDBJ whole genome shotgun (WGS) entry which is preliminary data.</text>
</comment>
<gene>
    <name evidence="4" type="ORF">L2764_08005</name>
</gene>
<dbReference type="Pfam" id="PF00440">
    <property type="entry name" value="TetR_N"/>
    <property type="match status" value="1"/>
</dbReference>
<keyword evidence="5" id="KW-1185">Reference proteome</keyword>
<dbReference type="PROSITE" id="PS50977">
    <property type="entry name" value="HTH_TETR_2"/>
    <property type="match status" value="1"/>
</dbReference>
<keyword evidence="1 2" id="KW-0238">DNA-binding</keyword>
<dbReference type="EMBL" id="JAKIKS010000023">
    <property type="protein sequence ID" value="MCL1124418.1"/>
    <property type="molecule type" value="Genomic_DNA"/>
</dbReference>
<evidence type="ECO:0000256" key="1">
    <source>
        <dbReference type="ARBA" id="ARBA00023125"/>
    </source>
</evidence>
<dbReference type="InterPro" id="IPR001647">
    <property type="entry name" value="HTH_TetR"/>
</dbReference>
<dbReference type="PANTHER" id="PTHR43479:SF12">
    <property type="entry name" value="TRANSCRIPTIONAL REGULATORY PROTEIN"/>
    <property type="match status" value="1"/>
</dbReference>
<feature type="DNA-binding region" description="H-T-H motif" evidence="2">
    <location>
        <begin position="24"/>
        <end position="43"/>
    </location>
</feature>
<feature type="domain" description="HTH tetR-type" evidence="3">
    <location>
        <begin position="1"/>
        <end position="61"/>
    </location>
</feature>
<evidence type="ECO:0000313" key="5">
    <source>
        <dbReference type="Proteomes" id="UP001203423"/>
    </source>
</evidence>
<dbReference type="InterPro" id="IPR025722">
    <property type="entry name" value="TetR"/>
</dbReference>
<dbReference type="Gene3D" id="1.10.357.10">
    <property type="entry name" value="Tetracycline Repressor, domain 2"/>
    <property type="match status" value="1"/>
</dbReference>
<organism evidence="4 5">
    <name type="scientific">Shewanella surugensis</name>
    <dbReference type="NCBI Taxonomy" id="212020"/>
    <lineage>
        <taxon>Bacteria</taxon>
        <taxon>Pseudomonadati</taxon>
        <taxon>Pseudomonadota</taxon>
        <taxon>Gammaproteobacteria</taxon>
        <taxon>Alteromonadales</taxon>
        <taxon>Shewanellaceae</taxon>
        <taxon>Shewanella</taxon>
    </lineage>
</organism>
<reference evidence="4 5" key="1">
    <citation type="submission" date="2022-01" db="EMBL/GenBank/DDBJ databases">
        <title>Whole genome-based taxonomy of the Shewanellaceae.</title>
        <authorList>
            <person name="Martin-Rodriguez A.J."/>
        </authorList>
    </citation>
    <scope>NUCLEOTIDE SEQUENCE [LARGE SCALE GENOMIC DNA]</scope>
    <source>
        <strain evidence="4 5">DSM 17177</strain>
    </source>
</reference>
<dbReference type="RefSeq" id="WP_248939696.1">
    <property type="nucleotide sequence ID" value="NZ_JAKIKS010000023.1"/>
</dbReference>
<evidence type="ECO:0000313" key="4">
    <source>
        <dbReference type="EMBL" id="MCL1124418.1"/>
    </source>
</evidence>